<name>A0A518K955_9BACT</name>
<sequence length="441" mass="48511">MNASPPRGWQRYEPSDSAPWDLQRVVHLHRRAGFGADWEALQRDLDEGPDAAIDRLLNPQQDPAFERLAATIGDAATASGNPNRLKAWWVFRMLKSPDPLGERLTLLWHNHFATSNRKVNNLVWMREQNDLLRRHARAPFGDLLRAVVKHPAMLTWLDADSNRKGRPNENLGRELMELFTLGAGAYAETDVAAAARALTGWTITRQAFEFRESRHDDSELTILGQTSPLDGDGLLDLLLARPETARRVANRLGGLLMGEGAIDHEAINSLAAGLQRNGLNIGWGVETILRSEAFFRDDNLRTRVTSPAQHAIGALRSLRLADSPPSSLLVAEWIARMGQDLFYPPNVGGWTEGRSWLSTRTLIARANFASALAEGALWRSPDEVDLVVGLPPGSGPIVERLSLLFWGVAAPDSVPALAKDDEPTTAEAIARLLSLPDSTLG</sequence>
<dbReference type="Proteomes" id="UP000316426">
    <property type="component" value="Chromosome"/>
</dbReference>
<dbReference type="Pfam" id="PF08811">
    <property type="entry name" value="DUF1800"/>
    <property type="match status" value="1"/>
</dbReference>
<evidence type="ECO:0000313" key="2">
    <source>
        <dbReference type="Proteomes" id="UP000316426"/>
    </source>
</evidence>
<dbReference type="RefSeq" id="WP_145112618.1">
    <property type="nucleotide sequence ID" value="NZ_CP036349.1"/>
</dbReference>
<evidence type="ECO:0008006" key="3">
    <source>
        <dbReference type="Google" id="ProtNLM"/>
    </source>
</evidence>
<dbReference type="InterPro" id="IPR014917">
    <property type="entry name" value="DUF1800"/>
</dbReference>
<dbReference type="KEGG" id="bmei:Spa11_25120"/>
<proteinExistence type="predicted"/>
<organism evidence="1 2">
    <name type="scientific">Botrimarina mediterranea</name>
    <dbReference type="NCBI Taxonomy" id="2528022"/>
    <lineage>
        <taxon>Bacteria</taxon>
        <taxon>Pseudomonadati</taxon>
        <taxon>Planctomycetota</taxon>
        <taxon>Planctomycetia</taxon>
        <taxon>Pirellulales</taxon>
        <taxon>Lacipirellulaceae</taxon>
        <taxon>Botrimarina</taxon>
    </lineage>
</organism>
<protein>
    <recommendedName>
        <fullName evidence="3">DUF1800 domain-containing protein</fullName>
    </recommendedName>
</protein>
<gene>
    <name evidence="1" type="ORF">Spa11_25120</name>
</gene>
<dbReference type="AlphaFoldDB" id="A0A518K955"/>
<keyword evidence="2" id="KW-1185">Reference proteome</keyword>
<dbReference type="EMBL" id="CP036349">
    <property type="protein sequence ID" value="QDV74310.1"/>
    <property type="molecule type" value="Genomic_DNA"/>
</dbReference>
<reference evidence="1 2" key="1">
    <citation type="submission" date="2019-02" db="EMBL/GenBank/DDBJ databases">
        <title>Deep-cultivation of Planctomycetes and their phenomic and genomic characterization uncovers novel biology.</title>
        <authorList>
            <person name="Wiegand S."/>
            <person name="Jogler M."/>
            <person name="Boedeker C."/>
            <person name="Pinto D."/>
            <person name="Vollmers J."/>
            <person name="Rivas-Marin E."/>
            <person name="Kohn T."/>
            <person name="Peeters S.H."/>
            <person name="Heuer A."/>
            <person name="Rast P."/>
            <person name="Oberbeckmann S."/>
            <person name="Bunk B."/>
            <person name="Jeske O."/>
            <person name="Meyerdierks A."/>
            <person name="Storesund J.E."/>
            <person name="Kallscheuer N."/>
            <person name="Luecker S."/>
            <person name="Lage O.M."/>
            <person name="Pohl T."/>
            <person name="Merkel B.J."/>
            <person name="Hornburger P."/>
            <person name="Mueller R.-W."/>
            <person name="Bruemmer F."/>
            <person name="Labrenz M."/>
            <person name="Spormann A.M."/>
            <person name="Op den Camp H."/>
            <person name="Overmann J."/>
            <person name="Amann R."/>
            <person name="Jetten M.S.M."/>
            <person name="Mascher T."/>
            <person name="Medema M.H."/>
            <person name="Devos D.P."/>
            <person name="Kaster A.-K."/>
            <person name="Ovreas L."/>
            <person name="Rohde M."/>
            <person name="Galperin M.Y."/>
            <person name="Jogler C."/>
        </authorList>
    </citation>
    <scope>NUCLEOTIDE SEQUENCE [LARGE SCALE GENOMIC DNA]</scope>
    <source>
        <strain evidence="1 2">Spa11</strain>
    </source>
</reference>
<evidence type="ECO:0000313" key="1">
    <source>
        <dbReference type="EMBL" id="QDV74310.1"/>
    </source>
</evidence>
<accession>A0A518K955</accession>